<dbReference type="SUPFAM" id="SSF81901">
    <property type="entry name" value="HCP-like"/>
    <property type="match status" value="4"/>
</dbReference>
<dbReference type="PANTHER" id="PTHR11102">
    <property type="entry name" value="SEL-1-LIKE PROTEIN"/>
    <property type="match status" value="1"/>
</dbReference>
<feature type="signal peptide" evidence="3">
    <location>
        <begin position="1"/>
        <end position="25"/>
    </location>
</feature>
<dbReference type="EMBL" id="MKKU01000369">
    <property type="protein sequence ID" value="RNF14323.1"/>
    <property type="molecule type" value="Genomic_DNA"/>
</dbReference>
<dbReference type="AlphaFoldDB" id="A0A3R7N187"/>
<dbReference type="SMART" id="SM00671">
    <property type="entry name" value="SEL1"/>
    <property type="match status" value="7"/>
</dbReference>
<dbReference type="Gene3D" id="1.25.40.10">
    <property type="entry name" value="Tetratricopeptide repeat domain"/>
    <property type="match status" value="3"/>
</dbReference>
<feature type="chain" id="PRO_5018573695" evidence="3">
    <location>
        <begin position="26"/>
        <end position="916"/>
    </location>
</feature>
<comment type="similarity">
    <text evidence="1">Belongs to the sel-1 family.</text>
</comment>
<reference evidence="4 5" key="1">
    <citation type="journal article" date="2018" name="BMC Genomics">
        <title>Genomic comparison of Trypanosoma conorhini and Trypanosoma rangeli to Trypanosoma cruzi strains of high and low virulence.</title>
        <authorList>
            <person name="Bradwell K.R."/>
            <person name="Koparde V.N."/>
            <person name="Matveyev A.V."/>
            <person name="Serrano M.G."/>
            <person name="Alves J.M."/>
            <person name="Parikh H."/>
            <person name="Huang B."/>
            <person name="Lee V."/>
            <person name="Espinosa-Alvarez O."/>
            <person name="Ortiz P.A."/>
            <person name="Costa-Martins A.G."/>
            <person name="Teixeira M.M."/>
            <person name="Buck G.A."/>
        </authorList>
    </citation>
    <scope>NUCLEOTIDE SEQUENCE [LARGE SCALE GENOMIC DNA]</scope>
    <source>
        <strain evidence="4 5">025E</strain>
    </source>
</reference>
<accession>A0A3R7N187</accession>
<dbReference type="InterPro" id="IPR006597">
    <property type="entry name" value="Sel1-like"/>
</dbReference>
<dbReference type="Proteomes" id="UP000284403">
    <property type="component" value="Unassembled WGS sequence"/>
</dbReference>
<dbReference type="OrthoDB" id="27934at2759"/>
<evidence type="ECO:0000256" key="2">
    <source>
        <dbReference type="SAM" id="MobiDB-lite"/>
    </source>
</evidence>
<name>A0A3R7N187_9TRYP</name>
<keyword evidence="3" id="KW-0732">Signal</keyword>
<evidence type="ECO:0000256" key="1">
    <source>
        <dbReference type="ARBA" id="ARBA00038101"/>
    </source>
</evidence>
<organism evidence="4 5">
    <name type="scientific">Trypanosoma conorhini</name>
    <dbReference type="NCBI Taxonomy" id="83891"/>
    <lineage>
        <taxon>Eukaryota</taxon>
        <taxon>Discoba</taxon>
        <taxon>Euglenozoa</taxon>
        <taxon>Kinetoplastea</taxon>
        <taxon>Metakinetoplastina</taxon>
        <taxon>Trypanosomatida</taxon>
        <taxon>Trypanosomatidae</taxon>
        <taxon>Trypanosoma</taxon>
    </lineage>
</organism>
<sequence length="916" mass="98187">MSGPPWPRTLLVLPLLLLVLLPATATSAAPSVTPGNGEAEAEAEAEAVVDPPPPHAPANATEAPQQAFLPVAEEKEDGAQARAAGASALVLQQEESRVVPFTHGGEKTAPSASQAKQYSGDATETQRRVSPVNAVGVAAELGQRGRVINDFPAPGAELEGADVSPFVSIALSREELSQLYQSAVRAVYEGNLSAAVERVKEGALHGHGRLHWLLGVLHANGIGVPQSDAKAVLHYTFAALENVFEAHMALGRRYADGVGVAKSCEDALLHYRKAADAVAAKYDGMPNPTERFAEQSIVDPFKHDEHDNSKLMQMLMLRADGGATDAIMTLGYANFRGTHGVRRNWRQARRYFLEAMAKGEVAAYGALGRLYATGDSTTSPAIERDLATAALYFSRGAKEKDAVSLNGMGYLHAIGFLDDEDEAEAAVEGGRPNFEKAAKFFAESAGRGSVEGAHNLGVLLLHGRGVPQDHEAAIKQFSISAMRGNLLSIWQLARHEQRRGSCELAVRMYSRVAAFDPIFERSTELPYLALSDASSSSASSATTAALLASRAGNMLLQALELLAVAETGHATSRYQVAQLLDRLPIIEETEDELEDGVFAKSGSPPERALRVGGGAVWLQWYYSALPSASAGETARPPLPQSRLLSQREALNMLRLRLYGVCAHAGNAEANLRLGDFYYYGESQIAGVSMSRALLHYEAAAAKQSPKAYFNLGFMYQLGLGVPGQGHCASVGDALYRIATNTLLEADGRDAGNATAAAGVQDAVLAEEMRLYLAKRYYDRAMEFGSSGSAYAVKLALMALNLQWWWLYFSHQQYGLSSLLQLPMPMARGAAAAPPAAPVAENSHAATTAPGPREAEEEEEEEEEKPPGQPKENRQQHSAALGALPEEGQDGWLWDDCVFAFSAALLFVLLLLRHHVA</sequence>
<dbReference type="GeneID" id="40319502"/>
<dbReference type="PANTHER" id="PTHR11102:SF147">
    <property type="entry name" value="SEL1L ADAPTOR SUBUNIT OF ERAD E3 UBIQUITIN LIGASE"/>
    <property type="match status" value="1"/>
</dbReference>
<dbReference type="InterPro" id="IPR011990">
    <property type="entry name" value="TPR-like_helical_dom_sf"/>
</dbReference>
<feature type="region of interest" description="Disordered" evidence="2">
    <location>
        <begin position="832"/>
        <end position="878"/>
    </location>
</feature>
<keyword evidence="5" id="KW-1185">Reference proteome</keyword>
<feature type="compositionally biased region" description="Acidic residues" evidence="2">
    <location>
        <begin position="854"/>
        <end position="863"/>
    </location>
</feature>
<feature type="region of interest" description="Disordered" evidence="2">
    <location>
        <begin position="103"/>
        <end position="129"/>
    </location>
</feature>
<dbReference type="RefSeq" id="XP_029227110.1">
    <property type="nucleotide sequence ID" value="XM_029372781.1"/>
</dbReference>
<dbReference type="InterPro" id="IPR050767">
    <property type="entry name" value="Sel1_AlgK"/>
</dbReference>
<feature type="region of interest" description="Disordered" evidence="2">
    <location>
        <begin position="27"/>
        <end position="62"/>
    </location>
</feature>
<gene>
    <name evidence="4" type="ORF">Tco025E_05891</name>
</gene>
<evidence type="ECO:0000313" key="5">
    <source>
        <dbReference type="Proteomes" id="UP000284403"/>
    </source>
</evidence>
<protein>
    <submittedName>
        <fullName evidence="4">Uncharacterized protein</fullName>
    </submittedName>
</protein>
<dbReference type="GO" id="GO:0005789">
    <property type="term" value="C:endoplasmic reticulum membrane"/>
    <property type="evidence" value="ECO:0007669"/>
    <property type="project" value="TreeGrafter"/>
</dbReference>
<proteinExistence type="inferred from homology"/>
<evidence type="ECO:0000313" key="4">
    <source>
        <dbReference type="EMBL" id="RNF14323.1"/>
    </source>
</evidence>
<dbReference type="Pfam" id="PF08238">
    <property type="entry name" value="Sel1"/>
    <property type="match status" value="7"/>
</dbReference>
<feature type="compositionally biased region" description="Polar residues" evidence="2">
    <location>
        <begin position="110"/>
        <end position="123"/>
    </location>
</feature>
<comment type="caution">
    <text evidence="4">The sequence shown here is derived from an EMBL/GenBank/DDBJ whole genome shotgun (WGS) entry which is preliminary data.</text>
</comment>
<evidence type="ECO:0000256" key="3">
    <source>
        <dbReference type="SAM" id="SignalP"/>
    </source>
</evidence>
<dbReference type="GO" id="GO:0036503">
    <property type="term" value="P:ERAD pathway"/>
    <property type="evidence" value="ECO:0007669"/>
    <property type="project" value="TreeGrafter"/>
</dbReference>